<dbReference type="NCBIfam" id="TIGR00756">
    <property type="entry name" value="PPR"/>
    <property type="match status" value="1"/>
</dbReference>
<dbReference type="InterPro" id="IPR032867">
    <property type="entry name" value="DYW_dom"/>
</dbReference>
<dbReference type="PROSITE" id="PS51375">
    <property type="entry name" value="PPR"/>
    <property type="match status" value="2"/>
</dbReference>
<dbReference type="Pfam" id="PF01535">
    <property type="entry name" value="PPR"/>
    <property type="match status" value="1"/>
</dbReference>
<dbReference type="InParanoid" id="A0A6I9SET7"/>
<dbReference type="Pfam" id="PF13812">
    <property type="entry name" value="PPR_3"/>
    <property type="match status" value="1"/>
</dbReference>
<dbReference type="KEGG" id="egu:105057379"/>
<evidence type="ECO:0000313" key="4">
    <source>
        <dbReference type="Proteomes" id="UP000504607"/>
    </source>
</evidence>
<evidence type="ECO:0000259" key="3">
    <source>
        <dbReference type="Pfam" id="PF14432"/>
    </source>
</evidence>
<protein>
    <submittedName>
        <fullName evidence="5">Pentatricopeptide repeat-containing protein At1g31920</fullName>
    </submittedName>
</protein>
<dbReference type="PANTHER" id="PTHR47926:SF533">
    <property type="entry name" value="DYW DOMAIN-CONTAINING PROTEIN"/>
    <property type="match status" value="1"/>
</dbReference>
<feature type="repeat" description="PPR" evidence="2">
    <location>
        <begin position="59"/>
        <end position="93"/>
    </location>
</feature>
<dbReference type="Pfam" id="PF14432">
    <property type="entry name" value="DYW_deaminase"/>
    <property type="match status" value="1"/>
</dbReference>
<name>A0A6I9SET7_ELAGV</name>
<dbReference type="OrthoDB" id="10558363at2759"/>
<dbReference type="GO" id="GO:0008270">
    <property type="term" value="F:zinc ion binding"/>
    <property type="evidence" value="ECO:0007669"/>
    <property type="project" value="InterPro"/>
</dbReference>
<feature type="repeat" description="PPR" evidence="2">
    <location>
        <begin position="185"/>
        <end position="219"/>
    </location>
</feature>
<accession>A0A6I9SET7</accession>
<proteinExistence type="predicted"/>
<keyword evidence="1" id="KW-0677">Repeat</keyword>
<dbReference type="AlphaFoldDB" id="A0A6I9SET7"/>
<dbReference type="Gene3D" id="1.25.40.10">
    <property type="entry name" value="Tetratricopeptide repeat domain"/>
    <property type="match status" value="2"/>
</dbReference>
<dbReference type="InterPro" id="IPR011990">
    <property type="entry name" value="TPR-like_helical_dom_sf"/>
</dbReference>
<dbReference type="RefSeq" id="XP_010938281.1">
    <property type="nucleotide sequence ID" value="XM_010939979.1"/>
</dbReference>
<dbReference type="PANTHER" id="PTHR47926">
    <property type="entry name" value="PENTATRICOPEPTIDE REPEAT-CONTAINING PROTEIN"/>
    <property type="match status" value="1"/>
</dbReference>
<dbReference type="Proteomes" id="UP000504607">
    <property type="component" value="Chromosome 14"/>
</dbReference>
<evidence type="ECO:0000313" key="5">
    <source>
        <dbReference type="RefSeq" id="XP_010938281.1"/>
    </source>
</evidence>
<keyword evidence="4" id="KW-1185">Reference proteome</keyword>
<evidence type="ECO:0000256" key="2">
    <source>
        <dbReference type="PROSITE-ProRule" id="PRU00708"/>
    </source>
</evidence>
<dbReference type="InterPro" id="IPR002885">
    <property type="entry name" value="PPR_rpt"/>
</dbReference>
<gene>
    <name evidence="5" type="primary">LOC105057379</name>
</gene>
<feature type="domain" description="DYW" evidence="3">
    <location>
        <begin position="266"/>
        <end position="312"/>
    </location>
</feature>
<dbReference type="GeneID" id="105057379"/>
<sequence>MQNDTFSEALDYYNEQGRMKLGHNAFTFPSRLGACAGSADLEPGRKIHEYVLEVGLVSDLHFRNSLANVCARVGSLNEAGKMFDGMRHRGIASPVNRERVLLAYGGLGAVEEGRMIHRLVYEIGIKEDRLVKMELFQEMVIESELDLVTIITILHVSDDVSDLKPVKCGSSDYAAHVFEHMNTGHIVSWTSLAFAYGMQGQDEKALRTFWRMKKMGIRPDSVTFIAVMVNLLGYFWKLVETETFIEEIPFELTLIYGELLPVESLEMNLQICGDCHTASKQISKIVQRELLVGDASHFHLFKDGICSFGDYW</sequence>
<evidence type="ECO:0000256" key="1">
    <source>
        <dbReference type="ARBA" id="ARBA00022737"/>
    </source>
</evidence>
<reference evidence="5" key="1">
    <citation type="submission" date="2025-08" db="UniProtKB">
        <authorList>
            <consortium name="RefSeq"/>
        </authorList>
    </citation>
    <scope>IDENTIFICATION</scope>
</reference>
<dbReference type="GO" id="GO:0009451">
    <property type="term" value="P:RNA modification"/>
    <property type="evidence" value="ECO:0007669"/>
    <property type="project" value="InterPro"/>
</dbReference>
<dbReference type="GO" id="GO:0003723">
    <property type="term" value="F:RNA binding"/>
    <property type="evidence" value="ECO:0007669"/>
    <property type="project" value="InterPro"/>
</dbReference>
<dbReference type="InterPro" id="IPR046960">
    <property type="entry name" value="PPR_At4g14850-like_plant"/>
</dbReference>
<organism evidence="4 5">
    <name type="scientific">Elaeis guineensis var. tenera</name>
    <name type="common">Oil palm</name>
    <dbReference type="NCBI Taxonomy" id="51953"/>
    <lineage>
        <taxon>Eukaryota</taxon>
        <taxon>Viridiplantae</taxon>
        <taxon>Streptophyta</taxon>
        <taxon>Embryophyta</taxon>
        <taxon>Tracheophyta</taxon>
        <taxon>Spermatophyta</taxon>
        <taxon>Magnoliopsida</taxon>
        <taxon>Liliopsida</taxon>
        <taxon>Arecaceae</taxon>
        <taxon>Arecoideae</taxon>
        <taxon>Cocoseae</taxon>
        <taxon>Elaeidinae</taxon>
        <taxon>Elaeis</taxon>
    </lineage>
</organism>